<dbReference type="PROSITE" id="PS50994">
    <property type="entry name" value="INTEGRASE"/>
    <property type="match status" value="1"/>
</dbReference>
<dbReference type="Pfam" id="PF13976">
    <property type="entry name" value="gag_pre-integrs"/>
    <property type="match status" value="1"/>
</dbReference>
<feature type="domain" description="CCHC-type" evidence="4">
    <location>
        <begin position="316"/>
        <end position="332"/>
    </location>
</feature>
<dbReference type="EMBL" id="JARYMX010000001">
    <property type="protein sequence ID" value="KAJ9566240.1"/>
    <property type="molecule type" value="Genomic_DNA"/>
</dbReference>
<feature type="region of interest" description="Disordered" evidence="3">
    <location>
        <begin position="808"/>
        <end position="837"/>
    </location>
</feature>
<protein>
    <recommendedName>
        <fullName evidence="8">Retrovirus-related Pol polyprotein from transposon TNT 1-94</fullName>
    </recommendedName>
</protein>
<dbReference type="InterPro" id="IPR012337">
    <property type="entry name" value="RNaseH-like_sf"/>
</dbReference>
<feature type="domain" description="Integrase catalytic" evidence="5">
    <location>
        <begin position="559"/>
        <end position="723"/>
    </location>
</feature>
<keyword evidence="1" id="KW-0378">Hydrolase</keyword>
<keyword evidence="2" id="KW-0479">Metal-binding</keyword>
<dbReference type="Pfam" id="PF25597">
    <property type="entry name" value="SH3_retrovirus"/>
    <property type="match status" value="1"/>
</dbReference>
<keyword evidence="2" id="KW-0863">Zinc-finger</keyword>
<evidence type="ECO:0008006" key="8">
    <source>
        <dbReference type="Google" id="ProtNLM"/>
    </source>
</evidence>
<dbReference type="Gene3D" id="3.30.420.10">
    <property type="entry name" value="Ribonuclease H-like superfamily/Ribonuclease H"/>
    <property type="match status" value="1"/>
</dbReference>
<dbReference type="InterPro" id="IPR025724">
    <property type="entry name" value="GAG-pre-integrase_dom"/>
</dbReference>
<comment type="caution">
    <text evidence="6">The sequence shown here is derived from an EMBL/GenBank/DDBJ whole genome shotgun (WGS) entry which is preliminary data.</text>
</comment>
<evidence type="ECO:0000256" key="2">
    <source>
        <dbReference type="PROSITE-ProRule" id="PRU00047"/>
    </source>
</evidence>
<dbReference type="InterPro" id="IPR001878">
    <property type="entry name" value="Znf_CCHC"/>
</dbReference>
<evidence type="ECO:0000259" key="5">
    <source>
        <dbReference type="PROSITE" id="PS50994"/>
    </source>
</evidence>
<dbReference type="InterPro" id="IPR036875">
    <property type="entry name" value="Znf_CCHC_sf"/>
</dbReference>
<evidence type="ECO:0000256" key="1">
    <source>
        <dbReference type="ARBA" id="ARBA00022750"/>
    </source>
</evidence>
<evidence type="ECO:0000259" key="4">
    <source>
        <dbReference type="PROSITE" id="PS50158"/>
    </source>
</evidence>
<gene>
    <name evidence="6" type="ORF">OSB04_002206</name>
</gene>
<sequence>MTDQFKDIESTDVYDHPFSATKTVLFSELVSVLPEMSSGIVTTTVNATAGFVPPPVITATTTVTTTPLPNTMANHAEKPEKFSGLNFRRWQQKMFFYLTTLNLARFLTEVPPQVAEGESDVQSVSAVEAWKHSEFLCRNYVLNGLADALYNVYCKVSTAKELWESLDRKYKTEDAGTKKHVVARFLEFKMLDSKTVMSQVQDLQVILHDILAEGMILSETFQVAAMIEKLPPGWIDFKNYLKHKRKEMSVEELVVRLRIEEDNRKALKGGYNAESSKANVVEEGQTSKAKGKRVDKGKAKVKGLGPKKGTFKKKFKCYNCGQAGHKAADCKQPKKDNPRQANMMDEDLVAMVMDFSTMMISEVNMVGANAKEWWVDTGATRHVCYDKNSFHTFKEVNDDQKLFMGNAATAEIKGIGEVVLRMTSGKELKLKDVLFVPELRKNLVSGWLLNKVGFKLVFESDKFVLSKNGMYVGKGYAMNGMFKLNVMVVNVMNKNASTSAYMLEFSNMWHGRLGHVNFNSIQRLSKLNCIPNCDFDSKYKCPVCVEAKLTRTSFQSIDRKTEPLDLIHTDVCDLKSIPTRGGNKYFITFIDDSTKYCYIYLLKSKDEAIDKFMVYKTEVENQLNKKIKVVRSDRGGEYVSPFAEFCSQNGIRHEFTAPYSPQQNGIAERKNRTLKEMVNAMLISSGVDQNLWGEAVLSANYLLNKIPRKKKDESPYELWMGRKPSYKYLRVWGCLAKVAVPPPKVQKLGPKTVDCIFIGYALNSSAHRFLVYDSKNPEIHKNTIMESRNASYFEDVFPCLNKEGKVSSSKGKEIVREDEQTISEEDEEQPRRSKRARVEKSFGPDFLTYMVESEPKTYREAVTSSEGPQWKEAIKSEIDSILQNHTWELVDLPPGCKPLGYRWIFKKKMKADGTIDKYKARLVIKGYRQKEGLDYFDTYSPVTRITSIRLVLAIAAIRNLQIHQMDVKTAFLNGELDEEIYMEQPEGFVAQGKENKVCKLVKSLYGLKQAPKQWHQKFDQAMLESGFKISECDKCVYMKDTTHGYVILCLYVDDMLIIGSDDKMIRSTKDMLKSKFDMKDMGLADVILGIKITRTQNGLVLSQTHYVDKILEKFNQGDTSIARTPIDTSQHLSKNRGDSVAQVEYSRIIGSLMYLMSCTRPDLAYAVSRLSRYTSNPSVEHWKSITRLLRYLRYTREYGLHYGRYPAVIEGYSDANWISDIKDSRSTSGYVFTLAGAAISWKSSKQTVIARSTMESEFIALDKSGEEAEWLRQFVEDIPKWPKPVTAICIHCDSQSAIGRAQSTMYNGKSRHIRRRHNTIRQLLSTGVISIDYVKSKDNIADPLTKGLSRDLVYKSSKGMGLNPLNE</sequence>
<dbReference type="InterPro" id="IPR013103">
    <property type="entry name" value="RVT_2"/>
</dbReference>
<keyword evidence="2" id="KW-0862">Zinc</keyword>
<organism evidence="6 7">
    <name type="scientific">Centaurea solstitialis</name>
    <name type="common">yellow star-thistle</name>
    <dbReference type="NCBI Taxonomy" id="347529"/>
    <lineage>
        <taxon>Eukaryota</taxon>
        <taxon>Viridiplantae</taxon>
        <taxon>Streptophyta</taxon>
        <taxon>Embryophyta</taxon>
        <taxon>Tracheophyta</taxon>
        <taxon>Spermatophyta</taxon>
        <taxon>Magnoliopsida</taxon>
        <taxon>eudicotyledons</taxon>
        <taxon>Gunneridae</taxon>
        <taxon>Pentapetalae</taxon>
        <taxon>asterids</taxon>
        <taxon>campanulids</taxon>
        <taxon>Asterales</taxon>
        <taxon>Asteraceae</taxon>
        <taxon>Carduoideae</taxon>
        <taxon>Cardueae</taxon>
        <taxon>Centaureinae</taxon>
        <taxon>Centaurea</taxon>
    </lineage>
</organism>
<dbReference type="GO" id="GO:0015074">
    <property type="term" value="P:DNA integration"/>
    <property type="evidence" value="ECO:0007669"/>
    <property type="project" value="InterPro"/>
</dbReference>
<dbReference type="InterPro" id="IPR043502">
    <property type="entry name" value="DNA/RNA_pol_sf"/>
</dbReference>
<dbReference type="InterPro" id="IPR036397">
    <property type="entry name" value="RNaseH_sf"/>
</dbReference>
<dbReference type="InterPro" id="IPR057670">
    <property type="entry name" value="SH3_retrovirus"/>
</dbReference>
<feature type="compositionally biased region" description="Basic and acidic residues" evidence="3">
    <location>
        <begin position="808"/>
        <end position="819"/>
    </location>
</feature>
<dbReference type="InterPro" id="IPR054722">
    <property type="entry name" value="PolX-like_BBD"/>
</dbReference>
<dbReference type="CDD" id="cd09272">
    <property type="entry name" value="RNase_HI_RT_Ty1"/>
    <property type="match status" value="1"/>
</dbReference>
<dbReference type="Pfam" id="PF07727">
    <property type="entry name" value="RVT_2"/>
    <property type="match status" value="1"/>
</dbReference>
<name>A0AA38WT28_9ASTR</name>
<dbReference type="Gene3D" id="4.10.60.10">
    <property type="entry name" value="Zinc finger, CCHC-type"/>
    <property type="match status" value="1"/>
</dbReference>
<dbReference type="GO" id="GO:0004190">
    <property type="term" value="F:aspartic-type endopeptidase activity"/>
    <property type="evidence" value="ECO:0007669"/>
    <property type="project" value="UniProtKB-KW"/>
</dbReference>
<proteinExistence type="predicted"/>
<evidence type="ECO:0000313" key="6">
    <source>
        <dbReference type="EMBL" id="KAJ9566240.1"/>
    </source>
</evidence>
<dbReference type="GO" id="GO:0003676">
    <property type="term" value="F:nucleic acid binding"/>
    <property type="evidence" value="ECO:0007669"/>
    <property type="project" value="InterPro"/>
</dbReference>
<dbReference type="Proteomes" id="UP001172457">
    <property type="component" value="Chromosome 1"/>
</dbReference>
<dbReference type="InterPro" id="IPR001584">
    <property type="entry name" value="Integrase_cat-core"/>
</dbReference>
<dbReference type="Pfam" id="PF00665">
    <property type="entry name" value="rve"/>
    <property type="match status" value="1"/>
</dbReference>
<keyword evidence="7" id="KW-1185">Reference proteome</keyword>
<dbReference type="SUPFAM" id="SSF57756">
    <property type="entry name" value="Retrovirus zinc finger-like domains"/>
    <property type="match status" value="1"/>
</dbReference>
<keyword evidence="1" id="KW-0064">Aspartyl protease</keyword>
<dbReference type="Pfam" id="PF00098">
    <property type="entry name" value="zf-CCHC"/>
    <property type="match status" value="1"/>
</dbReference>
<keyword evidence="1" id="KW-0645">Protease</keyword>
<evidence type="ECO:0000256" key="3">
    <source>
        <dbReference type="SAM" id="MobiDB-lite"/>
    </source>
</evidence>
<dbReference type="SUPFAM" id="SSF56672">
    <property type="entry name" value="DNA/RNA polymerases"/>
    <property type="match status" value="1"/>
</dbReference>
<dbReference type="SUPFAM" id="SSF53098">
    <property type="entry name" value="Ribonuclease H-like"/>
    <property type="match status" value="1"/>
</dbReference>
<reference evidence="6" key="1">
    <citation type="submission" date="2023-03" db="EMBL/GenBank/DDBJ databases">
        <title>Chromosome-scale reference genome and RAD-based genetic map of yellow starthistle (Centaurea solstitialis) reveal putative structural variation and QTLs associated with invader traits.</title>
        <authorList>
            <person name="Reatini B."/>
            <person name="Cang F.A."/>
            <person name="Jiang Q."/>
            <person name="Mckibben M.T.W."/>
            <person name="Barker M.S."/>
            <person name="Rieseberg L.H."/>
            <person name="Dlugosch K.M."/>
        </authorList>
    </citation>
    <scope>NUCLEOTIDE SEQUENCE</scope>
    <source>
        <strain evidence="6">CAN-66</strain>
        <tissue evidence="6">Leaf</tissue>
    </source>
</reference>
<accession>A0AA38WT28</accession>
<dbReference type="SMART" id="SM00343">
    <property type="entry name" value="ZnF_C2HC"/>
    <property type="match status" value="1"/>
</dbReference>
<dbReference type="GO" id="GO:0008270">
    <property type="term" value="F:zinc ion binding"/>
    <property type="evidence" value="ECO:0007669"/>
    <property type="project" value="UniProtKB-KW"/>
</dbReference>
<dbReference type="Pfam" id="PF22936">
    <property type="entry name" value="Pol_BBD"/>
    <property type="match status" value="1"/>
</dbReference>
<dbReference type="PANTHER" id="PTHR47592:SF27">
    <property type="entry name" value="OS08G0421700 PROTEIN"/>
    <property type="match status" value="1"/>
</dbReference>
<dbReference type="PROSITE" id="PS50158">
    <property type="entry name" value="ZF_CCHC"/>
    <property type="match status" value="1"/>
</dbReference>
<dbReference type="PANTHER" id="PTHR47592">
    <property type="entry name" value="PBF68 PROTEIN"/>
    <property type="match status" value="1"/>
</dbReference>
<evidence type="ECO:0000313" key="7">
    <source>
        <dbReference type="Proteomes" id="UP001172457"/>
    </source>
</evidence>
<dbReference type="Pfam" id="PF14223">
    <property type="entry name" value="Retrotran_gag_2"/>
    <property type="match status" value="1"/>
</dbReference>